<proteinExistence type="predicted"/>
<name>A0ACC2MI32_PERAE</name>
<sequence length="101" mass="10949">MVFAAVRSAAWLVGTEISNGLIKMRKKMSLSSNFIYQALNGIGFLLVNRPLPIGFNASVVVVVSRCLNNVLGWGYVHGMGEINRVIQSGSNGCYQLSFAQP</sequence>
<dbReference type="EMBL" id="CM056810">
    <property type="protein sequence ID" value="KAJ8645315.1"/>
    <property type="molecule type" value="Genomic_DNA"/>
</dbReference>
<comment type="caution">
    <text evidence="1">The sequence shown here is derived from an EMBL/GenBank/DDBJ whole genome shotgun (WGS) entry which is preliminary data.</text>
</comment>
<protein>
    <submittedName>
        <fullName evidence="1">Uncharacterized protein</fullName>
    </submittedName>
</protein>
<evidence type="ECO:0000313" key="2">
    <source>
        <dbReference type="Proteomes" id="UP001234297"/>
    </source>
</evidence>
<keyword evidence="2" id="KW-1185">Reference proteome</keyword>
<organism evidence="1 2">
    <name type="scientific">Persea americana</name>
    <name type="common">Avocado</name>
    <dbReference type="NCBI Taxonomy" id="3435"/>
    <lineage>
        <taxon>Eukaryota</taxon>
        <taxon>Viridiplantae</taxon>
        <taxon>Streptophyta</taxon>
        <taxon>Embryophyta</taxon>
        <taxon>Tracheophyta</taxon>
        <taxon>Spermatophyta</taxon>
        <taxon>Magnoliopsida</taxon>
        <taxon>Magnoliidae</taxon>
        <taxon>Laurales</taxon>
        <taxon>Lauraceae</taxon>
        <taxon>Persea</taxon>
    </lineage>
</organism>
<dbReference type="Proteomes" id="UP001234297">
    <property type="component" value="Chromosome 2"/>
</dbReference>
<accession>A0ACC2MI32</accession>
<evidence type="ECO:0000313" key="1">
    <source>
        <dbReference type="EMBL" id="KAJ8645315.1"/>
    </source>
</evidence>
<gene>
    <name evidence="1" type="ORF">MRB53_007063</name>
</gene>
<reference evidence="1 2" key="1">
    <citation type="journal article" date="2022" name="Hortic Res">
        <title>A haplotype resolved chromosomal level avocado genome allows analysis of novel avocado genes.</title>
        <authorList>
            <person name="Nath O."/>
            <person name="Fletcher S.J."/>
            <person name="Hayward A."/>
            <person name="Shaw L.M."/>
            <person name="Masouleh A.K."/>
            <person name="Furtado A."/>
            <person name="Henry R.J."/>
            <person name="Mitter N."/>
        </authorList>
    </citation>
    <scope>NUCLEOTIDE SEQUENCE [LARGE SCALE GENOMIC DNA]</scope>
    <source>
        <strain evidence="2">cv. Hass</strain>
    </source>
</reference>